<evidence type="ECO:0000313" key="5">
    <source>
        <dbReference type="Proteomes" id="UP001385951"/>
    </source>
</evidence>
<reference evidence="4 5" key="1">
    <citation type="submission" date="2022-09" db="EMBL/GenBank/DDBJ databases">
        <authorList>
            <person name="Palmer J.M."/>
        </authorList>
    </citation>
    <scope>NUCLEOTIDE SEQUENCE [LARGE SCALE GENOMIC DNA]</scope>
    <source>
        <strain evidence="4 5">DSM 7382</strain>
    </source>
</reference>
<gene>
    <name evidence="4" type="ORF">QCA50_006151</name>
</gene>
<keyword evidence="5" id="KW-1185">Reference proteome</keyword>
<keyword evidence="1" id="KW-0560">Oxidoreductase</keyword>
<dbReference type="Pfam" id="PF01370">
    <property type="entry name" value="Epimerase"/>
    <property type="match status" value="1"/>
</dbReference>
<protein>
    <recommendedName>
        <fullName evidence="3">NAD-dependent epimerase/dehydratase domain-containing protein</fullName>
    </recommendedName>
</protein>
<dbReference type="Gene3D" id="3.40.50.720">
    <property type="entry name" value="NAD(P)-binding Rossmann-like Domain"/>
    <property type="match status" value="1"/>
</dbReference>
<dbReference type="InterPro" id="IPR001509">
    <property type="entry name" value="Epimerase_deHydtase"/>
</dbReference>
<dbReference type="GO" id="GO:0016616">
    <property type="term" value="F:oxidoreductase activity, acting on the CH-OH group of donors, NAD or NADP as acceptor"/>
    <property type="evidence" value="ECO:0007669"/>
    <property type="project" value="TreeGrafter"/>
</dbReference>
<comment type="caution">
    <text evidence="4">The sequence shown here is derived from an EMBL/GenBank/DDBJ whole genome shotgun (WGS) entry which is preliminary data.</text>
</comment>
<comment type="similarity">
    <text evidence="2">Belongs to the NAD(P)-dependent epimerase/dehydratase family. Dihydroflavonol-4-reductase subfamily.</text>
</comment>
<dbReference type="InterPro" id="IPR050425">
    <property type="entry name" value="NAD(P)_dehydrat-like"/>
</dbReference>
<dbReference type="InterPro" id="IPR036291">
    <property type="entry name" value="NAD(P)-bd_dom_sf"/>
</dbReference>
<evidence type="ECO:0000256" key="1">
    <source>
        <dbReference type="ARBA" id="ARBA00023002"/>
    </source>
</evidence>
<dbReference type="PANTHER" id="PTHR10366">
    <property type="entry name" value="NAD DEPENDENT EPIMERASE/DEHYDRATASE"/>
    <property type="match status" value="1"/>
</dbReference>
<evidence type="ECO:0000313" key="4">
    <source>
        <dbReference type="EMBL" id="KAK7691048.1"/>
    </source>
</evidence>
<dbReference type="AlphaFoldDB" id="A0AAW0GC71"/>
<organism evidence="4 5">
    <name type="scientific">Cerrena zonata</name>
    <dbReference type="NCBI Taxonomy" id="2478898"/>
    <lineage>
        <taxon>Eukaryota</taxon>
        <taxon>Fungi</taxon>
        <taxon>Dikarya</taxon>
        <taxon>Basidiomycota</taxon>
        <taxon>Agaricomycotina</taxon>
        <taxon>Agaricomycetes</taxon>
        <taxon>Polyporales</taxon>
        <taxon>Cerrenaceae</taxon>
        <taxon>Cerrena</taxon>
    </lineage>
</organism>
<dbReference type="EMBL" id="JASBNA010000006">
    <property type="protein sequence ID" value="KAK7691048.1"/>
    <property type="molecule type" value="Genomic_DNA"/>
</dbReference>
<dbReference type="PANTHER" id="PTHR10366:SF579">
    <property type="entry name" value="3-BETA HYDROXYSTEROID DEHYDROGENASE_ISOMERASE FAMILY PROTEIN (AFU_ORTHOLOGUE AFUA_3G02250)"/>
    <property type="match status" value="1"/>
</dbReference>
<dbReference type="CDD" id="cd05227">
    <property type="entry name" value="AR_SDR_e"/>
    <property type="match status" value="1"/>
</dbReference>
<sequence length="342" mass="38226">MQDSKLFLVTGATGFIGAHVVDEILRRGHRVRGAVRSKTKAEQMIRSRPQYANSLEFTFIDDLTSPDVFDDPVEKVDGIFHVASPVDYKVTDVENGLLRPAIEGTKSILLAAQKEPSVKRIVITSSFAAVFDIPRGLTPGFTYTGDVWNPITYEEAKSSDAVFAYRGAKKYAELAAWDCVRNEKPHFDIVTFCPPLVFGPLVHPISRTAELNETSRVLWEIASGANPLPVVRVPSWVDVRDLAFAHVEAMLRPEVGNRRFLIASPQKISYQMVADILRQEFDWAKEQVTKGEENAPLPKTFDIDGKTVADALGFEYRGFKQCILEAITQFREIHAQESQVQG</sequence>
<accession>A0AAW0GC71</accession>
<name>A0AAW0GC71_9APHY</name>
<dbReference type="Proteomes" id="UP001385951">
    <property type="component" value="Unassembled WGS sequence"/>
</dbReference>
<evidence type="ECO:0000259" key="3">
    <source>
        <dbReference type="Pfam" id="PF01370"/>
    </source>
</evidence>
<feature type="domain" description="NAD-dependent epimerase/dehydratase" evidence="3">
    <location>
        <begin position="8"/>
        <end position="260"/>
    </location>
</feature>
<proteinExistence type="inferred from homology"/>
<dbReference type="SUPFAM" id="SSF51735">
    <property type="entry name" value="NAD(P)-binding Rossmann-fold domains"/>
    <property type="match status" value="1"/>
</dbReference>
<evidence type="ECO:0000256" key="2">
    <source>
        <dbReference type="ARBA" id="ARBA00023445"/>
    </source>
</evidence>